<evidence type="ECO:0000313" key="1">
    <source>
        <dbReference type="EMBL" id="KAG8225676.1"/>
    </source>
</evidence>
<sequence>MSVLYLQRRTMDIDDHRGEEAIRPMELTSVQPFKECITISGACLCAFRRNFLKKDEVGITPAGGYRWRDAQSYIAVMWLLEEERSRGIPIKHAGNGSEVKILGRKVDGYYEAGKTIFEFHGCFCHGCVKCFRDGRDKPIHNNSEETMNTRFE</sequence>
<dbReference type="OrthoDB" id="5871067at2759"/>
<dbReference type="Proteomes" id="UP000792457">
    <property type="component" value="Unassembled WGS sequence"/>
</dbReference>
<proteinExistence type="predicted"/>
<name>A0A8K0JZR2_LADFU</name>
<accession>A0A8K0JZR2</accession>
<dbReference type="AlphaFoldDB" id="A0A8K0JZR2"/>
<reference evidence="1" key="2">
    <citation type="submission" date="2017-10" db="EMBL/GenBank/DDBJ databases">
        <title>Ladona fulva Genome sequencing and assembly.</title>
        <authorList>
            <person name="Murali S."/>
            <person name="Richards S."/>
            <person name="Bandaranaike D."/>
            <person name="Bellair M."/>
            <person name="Blankenburg K."/>
            <person name="Chao H."/>
            <person name="Dinh H."/>
            <person name="Doddapaneni H."/>
            <person name="Dugan-Rocha S."/>
            <person name="Elkadiri S."/>
            <person name="Gnanaolivu R."/>
            <person name="Hernandez B."/>
            <person name="Skinner E."/>
            <person name="Javaid M."/>
            <person name="Lee S."/>
            <person name="Li M."/>
            <person name="Ming W."/>
            <person name="Munidasa M."/>
            <person name="Muniz J."/>
            <person name="Nguyen L."/>
            <person name="Hughes D."/>
            <person name="Osuji N."/>
            <person name="Pu L.-L."/>
            <person name="Puazo M."/>
            <person name="Qu C."/>
            <person name="Quiroz J."/>
            <person name="Raj R."/>
            <person name="Weissenberger G."/>
            <person name="Xin Y."/>
            <person name="Zou X."/>
            <person name="Han Y."/>
            <person name="Worley K."/>
            <person name="Muzny D."/>
            <person name="Gibbs R."/>
        </authorList>
    </citation>
    <scope>NUCLEOTIDE SEQUENCE</scope>
    <source>
        <strain evidence="1">Sampled in the wild</strain>
    </source>
</reference>
<organism evidence="1 2">
    <name type="scientific">Ladona fulva</name>
    <name type="common">Scarce chaser dragonfly</name>
    <name type="synonym">Libellula fulva</name>
    <dbReference type="NCBI Taxonomy" id="123851"/>
    <lineage>
        <taxon>Eukaryota</taxon>
        <taxon>Metazoa</taxon>
        <taxon>Ecdysozoa</taxon>
        <taxon>Arthropoda</taxon>
        <taxon>Hexapoda</taxon>
        <taxon>Insecta</taxon>
        <taxon>Pterygota</taxon>
        <taxon>Palaeoptera</taxon>
        <taxon>Odonata</taxon>
        <taxon>Epiprocta</taxon>
        <taxon>Anisoptera</taxon>
        <taxon>Libelluloidea</taxon>
        <taxon>Libellulidae</taxon>
        <taxon>Ladona</taxon>
    </lineage>
</organism>
<reference evidence="1" key="1">
    <citation type="submission" date="2013-04" db="EMBL/GenBank/DDBJ databases">
        <authorList>
            <person name="Qu J."/>
            <person name="Murali S.C."/>
            <person name="Bandaranaike D."/>
            <person name="Bellair M."/>
            <person name="Blankenburg K."/>
            <person name="Chao H."/>
            <person name="Dinh H."/>
            <person name="Doddapaneni H."/>
            <person name="Downs B."/>
            <person name="Dugan-Rocha S."/>
            <person name="Elkadiri S."/>
            <person name="Gnanaolivu R.D."/>
            <person name="Hernandez B."/>
            <person name="Javaid M."/>
            <person name="Jayaseelan J.C."/>
            <person name="Lee S."/>
            <person name="Li M."/>
            <person name="Ming W."/>
            <person name="Munidasa M."/>
            <person name="Muniz J."/>
            <person name="Nguyen L."/>
            <person name="Ongeri F."/>
            <person name="Osuji N."/>
            <person name="Pu L.-L."/>
            <person name="Puazo M."/>
            <person name="Qu C."/>
            <person name="Quiroz J."/>
            <person name="Raj R."/>
            <person name="Weissenberger G."/>
            <person name="Xin Y."/>
            <person name="Zou X."/>
            <person name="Han Y."/>
            <person name="Richards S."/>
            <person name="Worley K."/>
            <person name="Muzny D."/>
            <person name="Gibbs R."/>
        </authorList>
    </citation>
    <scope>NUCLEOTIDE SEQUENCE</scope>
    <source>
        <strain evidence="1">Sampled in the wild</strain>
    </source>
</reference>
<dbReference type="EMBL" id="KZ308247">
    <property type="protein sequence ID" value="KAG8225676.1"/>
    <property type="molecule type" value="Genomic_DNA"/>
</dbReference>
<gene>
    <name evidence="1" type="ORF">J437_LFUL018483</name>
</gene>
<evidence type="ECO:0000313" key="2">
    <source>
        <dbReference type="Proteomes" id="UP000792457"/>
    </source>
</evidence>
<comment type="caution">
    <text evidence="1">The sequence shown here is derived from an EMBL/GenBank/DDBJ whole genome shotgun (WGS) entry which is preliminary data.</text>
</comment>
<keyword evidence="2" id="KW-1185">Reference proteome</keyword>
<protein>
    <submittedName>
        <fullName evidence="1">Uncharacterized protein</fullName>
    </submittedName>
</protein>